<dbReference type="GeneID" id="17305534"/>
<protein>
    <submittedName>
        <fullName evidence="2 3">Uncharacterized protein</fullName>
    </submittedName>
</protein>
<dbReference type="RefSeq" id="XP_005835921.1">
    <property type="nucleotide sequence ID" value="XM_005835864.1"/>
</dbReference>
<dbReference type="EnsemblProtists" id="EKX48941">
    <property type="protein sequence ID" value="EKX48941"/>
    <property type="gene ID" value="GUITHDRAFT_105568"/>
</dbReference>
<evidence type="ECO:0000256" key="1">
    <source>
        <dbReference type="SAM" id="MobiDB-lite"/>
    </source>
</evidence>
<reference evidence="2 4" key="1">
    <citation type="journal article" date="2012" name="Nature">
        <title>Algal genomes reveal evolutionary mosaicism and the fate of nucleomorphs.</title>
        <authorList>
            <consortium name="DOE Joint Genome Institute"/>
            <person name="Curtis B.A."/>
            <person name="Tanifuji G."/>
            <person name="Burki F."/>
            <person name="Gruber A."/>
            <person name="Irimia M."/>
            <person name="Maruyama S."/>
            <person name="Arias M.C."/>
            <person name="Ball S.G."/>
            <person name="Gile G.H."/>
            <person name="Hirakawa Y."/>
            <person name="Hopkins J.F."/>
            <person name="Kuo A."/>
            <person name="Rensing S.A."/>
            <person name="Schmutz J."/>
            <person name="Symeonidi A."/>
            <person name="Elias M."/>
            <person name="Eveleigh R.J."/>
            <person name="Herman E.K."/>
            <person name="Klute M.J."/>
            <person name="Nakayama T."/>
            <person name="Obornik M."/>
            <person name="Reyes-Prieto A."/>
            <person name="Armbrust E.V."/>
            <person name="Aves S.J."/>
            <person name="Beiko R.G."/>
            <person name="Coutinho P."/>
            <person name="Dacks J.B."/>
            <person name="Durnford D.G."/>
            <person name="Fast N.M."/>
            <person name="Green B.R."/>
            <person name="Grisdale C.J."/>
            <person name="Hempel F."/>
            <person name="Henrissat B."/>
            <person name="Hoppner M.P."/>
            <person name="Ishida K."/>
            <person name="Kim E."/>
            <person name="Koreny L."/>
            <person name="Kroth P.G."/>
            <person name="Liu Y."/>
            <person name="Malik S.B."/>
            <person name="Maier U.G."/>
            <person name="McRose D."/>
            <person name="Mock T."/>
            <person name="Neilson J.A."/>
            <person name="Onodera N.T."/>
            <person name="Poole A.M."/>
            <person name="Pritham E.J."/>
            <person name="Richards T.A."/>
            <person name="Rocap G."/>
            <person name="Roy S.W."/>
            <person name="Sarai C."/>
            <person name="Schaack S."/>
            <person name="Shirato S."/>
            <person name="Slamovits C.H."/>
            <person name="Spencer D.F."/>
            <person name="Suzuki S."/>
            <person name="Worden A.Z."/>
            <person name="Zauner S."/>
            <person name="Barry K."/>
            <person name="Bell C."/>
            <person name="Bharti A.K."/>
            <person name="Crow J.A."/>
            <person name="Grimwood J."/>
            <person name="Kramer R."/>
            <person name="Lindquist E."/>
            <person name="Lucas S."/>
            <person name="Salamov A."/>
            <person name="McFadden G.I."/>
            <person name="Lane C.E."/>
            <person name="Keeling P.J."/>
            <person name="Gray M.W."/>
            <person name="Grigoriev I.V."/>
            <person name="Archibald J.M."/>
        </authorList>
    </citation>
    <scope>NUCLEOTIDE SEQUENCE</scope>
    <source>
        <strain evidence="2 4">CCMP2712</strain>
    </source>
</reference>
<proteinExistence type="predicted"/>
<dbReference type="EMBL" id="JH992984">
    <property type="protein sequence ID" value="EKX48941.1"/>
    <property type="molecule type" value="Genomic_DNA"/>
</dbReference>
<dbReference type="Proteomes" id="UP000011087">
    <property type="component" value="Unassembled WGS sequence"/>
</dbReference>
<feature type="region of interest" description="Disordered" evidence="1">
    <location>
        <begin position="146"/>
        <end position="174"/>
    </location>
</feature>
<accession>L1JKC5</accession>
<keyword evidence="4" id="KW-1185">Reference proteome</keyword>
<gene>
    <name evidence="2" type="ORF">GUITHDRAFT_105568</name>
</gene>
<dbReference type="KEGG" id="gtt:GUITHDRAFT_105568"/>
<dbReference type="AlphaFoldDB" id="L1JKC5"/>
<feature type="region of interest" description="Disordered" evidence="1">
    <location>
        <begin position="30"/>
        <end position="94"/>
    </location>
</feature>
<dbReference type="PaxDb" id="55529-EKX48941"/>
<name>L1JKC5_GUITC</name>
<evidence type="ECO:0000313" key="4">
    <source>
        <dbReference type="Proteomes" id="UP000011087"/>
    </source>
</evidence>
<evidence type="ECO:0000313" key="2">
    <source>
        <dbReference type="EMBL" id="EKX48941.1"/>
    </source>
</evidence>
<reference evidence="3" key="3">
    <citation type="submission" date="2016-03" db="UniProtKB">
        <authorList>
            <consortium name="EnsemblProtists"/>
        </authorList>
    </citation>
    <scope>IDENTIFICATION</scope>
</reference>
<evidence type="ECO:0000313" key="3">
    <source>
        <dbReference type="EnsemblProtists" id="EKX48941"/>
    </source>
</evidence>
<feature type="compositionally biased region" description="Basic residues" evidence="1">
    <location>
        <begin position="165"/>
        <end position="174"/>
    </location>
</feature>
<dbReference type="HOGENOM" id="CLU_1542956_0_0_1"/>
<organism evidence="2">
    <name type="scientific">Guillardia theta (strain CCMP2712)</name>
    <name type="common">Cryptophyte</name>
    <dbReference type="NCBI Taxonomy" id="905079"/>
    <lineage>
        <taxon>Eukaryota</taxon>
        <taxon>Cryptophyceae</taxon>
        <taxon>Pyrenomonadales</taxon>
        <taxon>Geminigeraceae</taxon>
        <taxon>Guillardia</taxon>
    </lineage>
</organism>
<reference evidence="4" key="2">
    <citation type="submission" date="2012-11" db="EMBL/GenBank/DDBJ databases">
        <authorList>
            <person name="Kuo A."/>
            <person name="Curtis B.A."/>
            <person name="Tanifuji G."/>
            <person name="Burki F."/>
            <person name="Gruber A."/>
            <person name="Irimia M."/>
            <person name="Maruyama S."/>
            <person name="Arias M.C."/>
            <person name="Ball S.G."/>
            <person name="Gile G.H."/>
            <person name="Hirakawa Y."/>
            <person name="Hopkins J.F."/>
            <person name="Rensing S.A."/>
            <person name="Schmutz J."/>
            <person name="Symeonidi A."/>
            <person name="Elias M."/>
            <person name="Eveleigh R.J."/>
            <person name="Herman E.K."/>
            <person name="Klute M.J."/>
            <person name="Nakayama T."/>
            <person name="Obornik M."/>
            <person name="Reyes-Prieto A."/>
            <person name="Armbrust E.V."/>
            <person name="Aves S.J."/>
            <person name="Beiko R.G."/>
            <person name="Coutinho P."/>
            <person name="Dacks J.B."/>
            <person name="Durnford D.G."/>
            <person name="Fast N.M."/>
            <person name="Green B.R."/>
            <person name="Grisdale C."/>
            <person name="Hempe F."/>
            <person name="Henrissat B."/>
            <person name="Hoppner M.P."/>
            <person name="Ishida K.-I."/>
            <person name="Kim E."/>
            <person name="Koreny L."/>
            <person name="Kroth P.G."/>
            <person name="Liu Y."/>
            <person name="Malik S.-B."/>
            <person name="Maier U.G."/>
            <person name="McRose D."/>
            <person name="Mock T."/>
            <person name="Neilson J.A."/>
            <person name="Onodera N.T."/>
            <person name="Poole A.M."/>
            <person name="Pritham E.J."/>
            <person name="Richards T.A."/>
            <person name="Rocap G."/>
            <person name="Roy S.W."/>
            <person name="Sarai C."/>
            <person name="Schaack S."/>
            <person name="Shirato S."/>
            <person name="Slamovits C.H."/>
            <person name="Spencer D.F."/>
            <person name="Suzuki S."/>
            <person name="Worden A.Z."/>
            <person name="Zauner S."/>
            <person name="Barry K."/>
            <person name="Bell C."/>
            <person name="Bharti A.K."/>
            <person name="Crow J.A."/>
            <person name="Grimwood J."/>
            <person name="Kramer R."/>
            <person name="Lindquist E."/>
            <person name="Lucas S."/>
            <person name="Salamov A."/>
            <person name="McFadden G.I."/>
            <person name="Lane C.E."/>
            <person name="Keeling P.J."/>
            <person name="Gray M.W."/>
            <person name="Grigoriev I.V."/>
            <person name="Archibald J.M."/>
        </authorList>
    </citation>
    <scope>NUCLEOTIDE SEQUENCE</scope>
    <source>
        <strain evidence="4">CCMP2712</strain>
    </source>
</reference>
<feature type="compositionally biased region" description="Basic and acidic residues" evidence="1">
    <location>
        <begin position="47"/>
        <end position="85"/>
    </location>
</feature>
<sequence>MPATSRARKSANVVTEQVEQVEQVKEIVAKKTTKAPKTALANVTNVKEQKEEIKEQKPKAGKGKKEAEKAPKEEAPKQPEKEAPKATDNNKPMSIEVTKDGLVYHYNGGTFFYPGNFTVSAPAAAQEIIDNEPAHEVKQEEVPELETLMASSKLAAEPQEEAKGKKGKKKGPKN</sequence>